<reference evidence="3" key="1">
    <citation type="submission" date="2016-10" db="EMBL/GenBank/DDBJ databases">
        <title>Frankia sp. NRRL B-16386 Genome sequencing.</title>
        <authorList>
            <person name="Ghodhbane-Gtari F."/>
            <person name="Swanson E."/>
            <person name="Gueddou A."/>
            <person name="Hezbri K."/>
            <person name="Ktari K."/>
            <person name="Nouioui I."/>
            <person name="Morris K."/>
            <person name="Simpson S."/>
            <person name="Abebe-Akele F."/>
            <person name="Thomas K."/>
            <person name="Gtari M."/>
            <person name="Tisa L.S."/>
        </authorList>
    </citation>
    <scope>NUCLEOTIDE SEQUENCE [LARGE SCALE GENOMIC DNA]</scope>
    <source>
        <strain evidence="3">NRRL B-16386</strain>
    </source>
</reference>
<dbReference type="AlphaFoldDB" id="A0A1V2I656"/>
<feature type="region of interest" description="Disordered" evidence="1">
    <location>
        <begin position="1"/>
        <end position="62"/>
    </location>
</feature>
<comment type="caution">
    <text evidence="2">The sequence shown here is derived from an EMBL/GenBank/DDBJ whole genome shotgun (WGS) entry which is preliminary data.</text>
</comment>
<evidence type="ECO:0000313" key="2">
    <source>
        <dbReference type="EMBL" id="ONH25363.1"/>
    </source>
</evidence>
<feature type="compositionally biased region" description="Basic and acidic residues" evidence="1">
    <location>
        <begin position="14"/>
        <end position="33"/>
    </location>
</feature>
<name>A0A1V2I656_9ACTN</name>
<gene>
    <name evidence="2" type="ORF">BL253_27505</name>
</gene>
<feature type="compositionally biased region" description="Basic and acidic residues" evidence="1">
    <location>
        <begin position="40"/>
        <end position="49"/>
    </location>
</feature>
<evidence type="ECO:0000313" key="3">
    <source>
        <dbReference type="Proteomes" id="UP000188929"/>
    </source>
</evidence>
<dbReference type="OrthoDB" id="3217561at2"/>
<dbReference type="RefSeq" id="WP_076820290.1">
    <property type="nucleotide sequence ID" value="NZ_MOMC01000060.1"/>
</dbReference>
<protein>
    <submittedName>
        <fullName evidence="2">Uncharacterized protein</fullName>
    </submittedName>
</protein>
<dbReference type="Proteomes" id="UP000188929">
    <property type="component" value="Unassembled WGS sequence"/>
</dbReference>
<accession>A0A1V2I656</accession>
<organism evidence="2 3">
    <name type="scientific">Pseudofrankia asymbiotica</name>
    <dbReference type="NCBI Taxonomy" id="1834516"/>
    <lineage>
        <taxon>Bacteria</taxon>
        <taxon>Bacillati</taxon>
        <taxon>Actinomycetota</taxon>
        <taxon>Actinomycetes</taxon>
        <taxon>Frankiales</taxon>
        <taxon>Frankiaceae</taxon>
        <taxon>Pseudofrankia</taxon>
    </lineage>
</organism>
<proteinExistence type="predicted"/>
<keyword evidence="3" id="KW-1185">Reference proteome</keyword>
<evidence type="ECO:0000256" key="1">
    <source>
        <dbReference type="SAM" id="MobiDB-lite"/>
    </source>
</evidence>
<sequence>MSVFDSLLNGLDDGTQRRTRELITESVTADREGVLAGLNPERRVDTGGRERRRRSAGTSDSE</sequence>
<dbReference type="EMBL" id="MOMC01000060">
    <property type="protein sequence ID" value="ONH25363.1"/>
    <property type="molecule type" value="Genomic_DNA"/>
</dbReference>